<keyword evidence="3" id="KW-1185">Reference proteome</keyword>
<evidence type="ECO:0000259" key="1">
    <source>
        <dbReference type="Pfam" id="PF15481"/>
    </source>
</evidence>
<dbReference type="InterPro" id="IPR029153">
    <property type="entry name" value="CPG4"/>
</dbReference>
<feature type="domain" description="Chondroitin proteoglycan 4" evidence="1">
    <location>
        <begin position="17"/>
        <end position="78"/>
    </location>
</feature>
<dbReference type="AlphaFoldDB" id="A0A2G9U2S9"/>
<organism evidence="2 3">
    <name type="scientific">Teladorsagia circumcincta</name>
    <name type="common">Brown stomach worm</name>
    <name type="synonym">Ostertagia circumcincta</name>
    <dbReference type="NCBI Taxonomy" id="45464"/>
    <lineage>
        <taxon>Eukaryota</taxon>
        <taxon>Metazoa</taxon>
        <taxon>Ecdysozoa</taxon>
        <taxon>Nematoda</taxon>
        <taxon>Chromadorea</taxon>
        <taxon>Rhabditida</taxon>
        <taxon>Rhabditina</taxon>
        <taxon>Rhabditomorpha</taxon>
        <taxon>Strongyloidea</taxon>
        <taxon>Trichostrongylidae</taxon>
        <taxon>Teladorsagia</taxon>
    </lineage>
</organism>
<sequence length="160" mass="17756">MLIISTGHKICNFRGSSELQSSTHCASSAGCSKVFVDAVASAFQFVCMDNIQAISESMKCVKENALDFQPECEAQCEVQSRVIDDASNNKLETVFEVPRLCNSTRCLLTCFKNKIDSKCRIGQKNLLDSLLSAVMRGEDRGFEHALNWILPEGCRQKVTH</sequence>
<protein>
    <recommendedName>
        <fullName evidence="1">Chondroitin proteoglycan 4 domain-containing protein</fullName>
    </recommendedName>
</protein>
<proteinExistence type="predicted"/>
<dbReference type="EMBL" id="KZ349780">
    <property type="protein sequence ID" value="PIO64569.1"/>
    <property type="molecule type" value="Genomic_DNA"/>
</dbReference>
<dbReference type="OrthoDB" id="5850202at2759"/>
<name>A0A2G9U2S9_TELCI</name>
<dbReference type="Pfam" id="PF15481">
    <property type="entry name" value="CPG4"/>
    <property type="match status" value="1"/>
</dbReference>
<gene>
    <name evidence="2" type="ORF">TELCIR_13797</name>
</gene>
<reference evidence="2 3" key="1">
    <citation type="submission" date="2015-09" db="EMBL/GenBank/DDBJ databases">
        <title>Draft genome of the parasitic nematode Teladorsagia circumcincta isolate WARC Sus (inbred).</title>
        <authorList>
            <person name="Mitreva M."/>
        </authorList>
    </citation>
    <scope>NUCLEOTIDE SEQUENCE [LARGE SCALE GENOMIC DNA]</scope>
    <source>
        <strain evidence="2 3">S</strain>
    </source>
</reference>
<evidence type="ECO:0000313" key="2">
    <source>
        <dbReference type="EMBL" id="PIO64569.1"/>
    </source>
</evidence>
<evidence type="ECO:0000313" key="3">
    <source>
        <dbReference type="Proteomes" id="UP000230423"/>
    </source>
</evidence>
<dbReference type="Proteomes" id="UP000230423">
    <property type="component" value="Unassembled WGS sequence"/>
</dbReference>
<accession>A0A2G9U2S9</accession>